<reference evidence="2" key="1">
    <citation type="journal article" date="2016" name="Nature">
        <title>Genome evolution in the allotetraploid frog Xenopus laevis.</title>
        <authorList>
            <person name="Session A.M."/>
            <person name="Uno Y."/>
            <person name="Kwon T."/>
            <person name="Chapman J.A."/>
            <person name="Toyoda A."/>
            <person name="Takahashi S."/>
            <person name="Fukui A."/>
            <person name="Hikosaka A."/>
            <person name="Suzuki A."/>
            <person name="Kondo M."/>
            <person name="van Heeringen S.J."/>
            <person name="Quigley I."/>
            <person name="Heinz S."/>
            <person name="Ogino H."/>
            <person name="Ochi H."/>
            <person name="Hellsten U."/>
            <person name="Lyons J.B."/>
            <person name="Simakov O."/>
            <person name="Putnam N."/>
            <person name="Stites J."/>
            <person name="Kuroki Y."/>
            <person name="Tanaka T."/>
            <person name="Michiue T."/>
            <person name="Watanabe M."/>
            <person name="Bogdanovic O."/>
            <person name="Lister R."/>
            <person name="Georgiou G."/>
            <person name="Paranjpe S.S."/>
            <person name="van Kruijsbergen I."/>
            <person name="Shu S."/>
            <person name="Carlson J."/>
            <person name="Kinoshita T."/>
            <person name="Ohta Y."/>
            <person name="Mawaribuchi S."/>
            <person name="Jenkins J."/>
            <person name="Grimwood J."/>
            <person name="Schmutz J."/>
            <person name="Mitros T."/>
            <person name="Mozaffari S.V."/>
            <person name="Suzuki Y."/>
            <person name="Haramoto Y."/>
            <person name="Yamamoto T.S."/>
            <person name="Takagi C."/>
            <person name="Heald R."/>
            <person name="Miller K."/>
            <person name="Haudenschild C."/>
            <person name="Kitzman J."/>
            <person name="Nakayama T."/>
            <person name="Izutsu Y."/>
            <person name="Robert J."/>
            <person name="Fortriede J."/>
            <person name="Burns K."/>
            <person name="Lotay V."/>
            <person name="Karimi K."/>
            <person name="Yasuoka Y."/>
            <person name="Dichmann D.S."/>
            <person name="Flajnik M.F."/>
            <person name="Houston D.W."/>
            <person name="Shendure J."/>
            <person name="DuPasquier L."/>
            <person name="Vize P.D."/>
            <person name="Zorn A.M."/>
            <person name="Ito M."/>
            <person name="Marcotte E.M."/>
            <person name="Wallingford J.B."/>
            <person name="Ito Y."/>
            <person name="Asashima M."/>
            <person name="Ueno N."/>
            <person name="Matsuda Y."/>
            <person name="Veenstra G.J."/>
            <person name="Fujiyama A."/>
            <person name="Harland R.M."/>
            <person name="Taira M."/>
            <person name="Rokhsar D.S."/>
        </authorList>
    </citation>
    <scope>NUCLEOTIDE SEQUENCE [LARGE SCALE GENOMIC DNA]</scope>
    <source>
        <strain evidence="2">J</strain>
    </source>
</reference>
<name>A0A974HYY3_XENLA</name>
<evidence type="ECO:0000313" key="1">
    <source>
        <dbReference type="EMBL" id="OCT95285.1"/>
    </source>
</evidence>
<dbReference type="AlphaFoldDB" id="A0A974HYY3"/>
<protein>
    <submittedName>
        <fullName evidence="1">Uncharacterized protein</fullName>
    </submittedName>
</protein>
<proteinExistence type="predicted"/>
<accession>A0A974HYY3</accession>
<gene>
    <name evidence="1" type="ORF">XELAEV_18012972mg</name>
</gene>
<dbReference type="Proteomes" id="UP000694892">
    <property type="component" value="Chromosome 2L"/>
</dbReference>
<sequence>MKKKQTEGKKRQKVNIWRLHCMNAVGFKQNLHCLIDCKGRRLVCSHSNISRSKKICLTQFTLLHHFRDERAIMSVMPNHFFAFYAIKRHFCQILSFSSKVRVNKAFFKASGIQLYKTSQTKGLFIC</sequence>
<organism evidence="1 2">
    <name type="scientific">Xenopus laevis</name>
    <name type="common">African clawed frog</name>
    <dbReference type="NCBI Taxonomy" id="8355"/>
    <lineage>
        <taxon>Eukaryota</taxon>
        <taxon>Metazoa</taxon>
        <taxon>Chordata</taxon>
        <taxon>Craniata</taxon>
        <taxon>Vertebrata</taxon>
        <taxon>Euteleostomi</taxon>
        <taxon>Amphibia</taxon>
        <taxon>Batrachia</taxon>
        <taxon>Anura</taxon>
        <taxon>Pipoidea</taxon>
        <taxon>Pipidae</taxon>
        <taxon>Xenopodinae</taxon>
        <taxon>Xenopus</taxon>
        <taxon>Xenopus</taxon>
    </lineage>
</organism>
<dbReference type="EMBL" id="CM004468">
    <property type="protein sequence ID" value="OCT95285.1"/>
    <property type="molecule type" value="Genomic_DNA"/>
</dbReference>
<evidence type="ECO:0000313" key="2">
    <source>
        <dbReference type="Proteomes" id="UP000694892"/>
    </source>
</evidence>